<dbReference type="Gene3D" id="1.10.1740.10">
    <property type="match status" value="1"/>
</dbReference>
<evidence type="ECO:0000313" key="8">
    <source>
        <dbReference type="Proteomes" id="UP000185578"/>
    </source>
</evidence>
<evidence type="ECO:0000256" key="1">
    <source>
        <dbReference type="ARBA" id="ARBA00010641"/>
    </source>
</evidence>
<evidence type="ECO:0000259" key="6">
    <source>
        <dbReference type="Pfam" id="PF08281"/>
    </source>
</evidence>
<dbReference type="PANTHER" id="PTHR43133">
    <property type="entry name" value="RNA POLYMERASE ECF-TYPE SIGMA FACTO"/>
    <property type="match status" value="1"/>
</dbReference>
<dbReference type="Proteomes" id="UP000185578">
    <property type="component" value="Unassembled WGS sequence"/>
</dbReference>
<keyword evidence="2" id="KW-0805">Transcription regulation</keyword>
<dbReference type="Pfam" id="PF04542">
    <property type="entry name" value="Sigma70_r2"/>
    <property type="match status" value="1"/>
</dbReference>
<dbReference type="InterPro" id="IPR013325">
    <property type="entry name" value="RNA_pol_sigma_r2"/>
</dbReference>
<gene>
    <name evidence="7" type="ORF">BTN82_12140</name>
</gene>
<dbReference type="InterPro" id="IPR013324">
    <property type="entry name" value="RNA_pol_sigma_r3/r4-like"/>
</dbReference>
<dbReference type="PANTHER" id="PTHR43133:SF63">
    <property type="entry name" value="RNA POLYMERASE SIGMA FACTOR FECI-RELATED"/>
    <property type="match status" value="1"/>
</dbReference>
<dbReference type="GO" id="GO:0006352">
    <property type="term" value="P:DNA-templated transcription initiation"/>
    <property type="evidence" value="ECO:0007669"/>
    <property type="project" value="InterPro"/>
</dbReference>
<dbReference type="NCBIfam" id="TIGR02937">
    <property type="entry name" value="sigma70-ECF"/>
    <property type="match status" value="1"/>
</dbReference>
<evidence type="ECO:0000313" key="7">
    <source>
        <dbReference type="EMBL" id="OLF54733.1"/>
    </source>
</evidence>
<dbReference type="Gene3D" id="1.10.10.10">
    <property type="entry name" value="Winged helix-like DNA-binding domain superfamily/Winged helix DNA-binding domain"/>
    <property type="match status" value="1"/>
</dbReference>
<dbReference type="AlphaFoldDB" id="A0A1Q8ESH1"/>
<dbReference type="EMBL" id="MSCT01000009">
    <property type="protein sequence ID" value="OLF54733.1"/>
    <property type="molecule type" value="Genomic_DNA"/>
</dbReference>
<dbReference type="GO" id="GO:0003677">
    <property type="term" value="F:DNA binding"/>
    <property type="evidence" value="ECO:0007669"/>
    <property type="project" value="InterPro"/>
</dbReference>
<reference evidence="7 8" key="1">
    <citation type="submission" date="2016-12" db="EMBL/GenBank/DDBJ databases">
        <authorList>
            <person name="Song W.-J."/>
            <person name="Kurnit D.M."/>
        </authorList>
    </citation>
    <scope>NUCLEOTIDE SEQUENCE [LARGE SCALE GENOMIC DNA]</scope>
    <source>
        <strain evidence="7 8">PCL1601</strain>
    </source>
</reference>
<comment type="caution">
    <text evidence="7">The sequence shown here is derived from an EMBL/GenBank/DDBJ whole genome shotgun (WGS) entry which is preliminary data.</text>
</comment>
<sequence length="168" mass="19172">MSSMTTEELELAFKTHAGELRSFLYRHLRNTETAADLAQETYLRMLRQPPRKPVLNLRGFIFRVAHNLAIDHARSRGTRDQHDQGMAYLYEVTGESPELFDVVASQRELAAMDAALLRLPAQCQQIFLLCRLQGLPHKEVARQLGVSVSTVEKQLATALDFLRQCLHR</sequence>
<dbReference type="InterPro" id="IPR039425">
    <property type="entry name" value="RNA_pol_sigma-70-like"/>
</dbReference>
<dbReference type="SUPFAM" id="SSF88946">
    <property type="entry name" value="Sigma2 domain of RNA polymerase sigma factors"/>
    <property type="match status" value="1"/>
</dbReference>
<dbReference type="InterPro" id="IPR036388">
    <property type="entry name" value="WH-like_DNA-bd_sf"/>
</dbReference>
<evidence type="ECO:0000259" key="5">
    <source>
        <dbReference type="Pfam" id="PF04542"/>
    </source>
</evidence>
<keyword evidence="4" id="KW-0804">Transcription</keyword>
<dbReference type="InterPro" id="IPR013249">
    <property type="entry name" value="RNA_pol_sigma70_r4_t2"/>
</dbReference>
<dbReference type="Pfam" id="PF08281">
    <property type="entry name" value="Sigma70_r4_2"/>
    <property type="match status" value="1"/>
</dbReference>
<dbReference type="InterPro" id="IPR014284">
    <property type="entry name" value="RNA_pol_sigma-70_dom"/>
</dbReference>
<organism evidence="7 8">
    <name type="scientific">Pseudomonas chlororaphis</name>
    <dbReference type="NCBI Taxonomy" id="587753"/>
    <lineage>
        <taxon>Bacteria</taxon>
        <taxon>Pseudomonadati</taxon>
        <taxon>Pseudomonadota</taxon>
        <taxon>Gammaproteobacteria</taxon>
        <taxon>Pseudomonadales</taxon>
        <taxon>Pseudomonadaceae</taxon>
        <taxon>Pseudomonas</taxon>
    </lineage>
</organism>
<evidence type="ECO:0000256" key="3">
    <source>
        <dbReference type="ARBA" id="ARBA00023082"/>
    </source>
</evidence>
<evidence type="ECO:0000256" key="4">
    <source>
        <dbReference type="ARBA" id="ARBA00023163"/>
    </source>
</evidence>
<dbReference type="SUPFAM" id="SSF88659">
    <property type="entry name" value="Sigma3 and sigma4 domains of RNA polymerase sigma factors"/>
    <property type="match status" value="1"/>
</dbReference>
<protein>
    <submittedName>
        <fullName evidence="7">RNA polymerase subunit sigma-24</fullName>
    </submittedName>
</protein>
<accession>A0A1Q8ESH1</accession>
<name>A0A1Q8ESH1_9PSED</name>
<dbReference type="GO" id="GO:0016987">
    <property type="term" value="F:sigma factor activity"/>
    <property type="evidence" value="ECO:0007669"/>
    <property type="project" value="UniProtKB-KW"/>
</dbReference>
<comment type="similarity">
    <text evidence="1">Belongs to the sigma-70 factor family. ECF subfamily.</text>
</comment>
<proteinExistence type="inferred from homology"/>
<keyword evidence="3" id="KW-0731">Sigma factor</keyword>
<feature type="domain" description="RNA polymerase sigma-70 region 2" evidence="5">
    <location>
        <begin position="13"/>
        <end position="77"/>
    </location>
</feature>
<evidence type="ECO:0000256" key="2">
    <source>
        <dbReference type="ARBA" id="ARBA00023015"/>
    </source>
</evidence>
<dbReference type="InterPro" id="IPR007627">
    <property type="entry name" value="RNA_pol_sigma70_r2"/>
</dbReference>
<feature type="domain" description="RNA polymerase sigma factor 70 region 4 type 2" evidence="6">
    <location>
        <begin position="111"/>
        <end position="160"/>
    </location>
</feature>